<dbReference type="InterPro" id="IPR010909">
    <property type="entry name" value="PLAC"/>
</dbReference>
<feature type="binding site" evidence="16">
    <location>
        <position position="517"/>
    </location>
    <ligand>
        <name>Ca(2+)</name>
        <dbReference type="ChEBI" id="CHEBI:29108"/>
        <label>2</label>
    </ligand>
</feature>
<evidence type="ECO:0000313" key="23">
    <source>
        <dbReference type="Proteomes" id="UP001108240"/>
    </source>
</evidence>
<evidence type="ECO:0000256" key="4">
    <source>
        <dbReference type="ARBA" id="ARBA00022670"/>
    </source>
</evidence>
<keyword evidence="9" id="KW-0378">Hydrolase</keyword>
<comment type="cofactor">
    <cofactor evidence="16">
        <name>Zn(2+)</name>
        <dbReference type="ChEBI" id="CHEBI:29105"/>
    </cofactor>
    <text evidence="16">Binds 1 zinc ion per subunit.</text>
</comment>
<keyword evidence="23" id="KW-1185">Reference proteome</keyword>
<dbReference type="GO" id="GO:0030198">
    <property type="term" value="P:extracellular matrix organization"/>
    <property type="evidence" value="ECO:0007669"/>
    <property type="project" value="InterPro"/>
</dbReference>
<comment type="subcellular location">
    <subcellularLocation>
        <location evidence="1">Secreted</location>
        <location evidence="1">Extracellular space</location>
        <location evidence="1">Extracellular matrix</location>
    </subcellularLocation>
</comment>
<keyword evidence="13 17" id="KW-1015">Disulfide bond</keyword>
<feature type="disulfide bond" evidence="17">
    <location>
        <begin position="617"/>
        <end position="654"/>
    </location>
</feature>
<feature type="region of interest" description="Disordered" evidence="19">
    <location>
        <begin position="1233"/>
        <end position="1256"/>
    </location>
</feature>
<dbReference type="Gene3D" id="3.40.390.10">
    <property type="entry name" value="Collagenase (Catalytic Domain)"/>
    <property type="match status" value="1"/>
</dbReference>
<dbReference type="InterPro" id="IPR013273">
    <property type="entry name" value="ADAMTS/ADAMTS-like"/>
</dbReference>
<feature type="region of interest" description="Disordered" evidence="19">
    <location>
        <begin position="242"/>
        <end position="300"/>
    </location>
</feature>
<dbReference type="GO" id="GO:0004222">
    <property type="term" value="F:metalloendopeptidase activity"/>
    <property type="evidence" value="ECO:0007669"/>
    <property type="project" value="InterPro"/>
</dbReference>
<dbReference type="FunFam" id="2.20.100.10:FF:000006">
    <property type="entry name" value="A disintegrin and metalloproteinase with thrombospondin motifs 1"/>
    <property type="match status" value="1"/>
</dbReference>
<dbReference type="PROSITE" id="PS50092">
    <property type="entry name" value="TSP1"/>
    <property type="match status" value="7"/>
</dbReference>
<dbReference type="Pfam" id="PF00090">
    <property type="entry name" value="TSP_1"/>
    <property type="match status" value="1"/>
</dbReference>
<feature type="binding site" evidence="16">
    <location>
        <position position="517"/>
    </location>
    <ligand>
        <name>Ca(2+)</name>
        <dbReference type="ChEBI" id="CHEBI:29108"/>
        <label>1</label>
    </ligand>
</feature>
<dbReference type="OMA" id="CVERKAG"/>
<dbReference type="PROSITE" id="PS50215">
    <property type="entry name" value="ADAM_MEPRO"/>
    <property type="match status" value="1"/>
</dbReference>
<feature type="binding site" evidence="16">
    <location>
        <position position="312"/>
    </location>
    <ligand>
        <name>Ca(2+)</name>
        <dbReference type="ChEBI" id="CHEBI:29108"/>
        <label>1</label>
    </ligand>
</feature>
<dbReference type="GO" id="GO:0006508">
    <property type="term" value="P:proteolysis"/>
    <property type="evidence" value="ECO:0007669"/>
    <property type="project" value="UniProtKB-KW"/>
</dbReference>
<feature type="binding site" evidence="16">
    <location>
        <position position="312"/>
    </location>
    <ligand>
        <name>Ca(2+)</name>
        <dbReference type="ChEBI" id="CHEBI:29108"/>
        <label>2</label>
    </ligand>
</feature>
<dbReference type="Proteomes" id="UP001108240">
    <property type="component" value="Unplaced"/>
</dbReference>
<keyword evidence="10 16" id="KW-0862">Zinc</keyword>
<evidence type="ECO:0000256" key="10">
    <source>
        <dbReference type="ARBA" id="ARBA00022833"/>
    </source>
</evidence>
<evidence type="ECO:0000256" key="17">
    <source>
        <dbReference type="PIRSR" id="PIRSR613273-3"/>
    </source>
</evidence>
<feature type="binding site" evidence="16">
    <location>
        <position position="403"/>
    </location>
    <ligand>
        <name>Ca(2+)</name>
        <dbReference type="ChEBI" id="CHEBI:29108"/>
        <label>1</label>
    </ligand>
</feature>
<evidence type="ECO:0000256" key="3">
    <source>
        <dbReference type="ARBA" id="ARBA00022530"/>
    </source>
</evidence>
<dbReference type="Pfam" id="PF19030">
    <property type="entry name" value="TSP1_ADAMTS"/>
    <property type="match status" value="7"/>
</dbReference>
<keyword evidence="14" id="KW-0325">Glycoprotein</keyword>
<keyword evidence="5" id="KW-0165">Cleavage on pair of basic residues</keyword>
<keyword evidence="3" id="KW-0272">Extracellular matrix</keyword>
<comment type="caution">
    <text evidence="18">Lacks conserved residue(s) required for the propagation of feature annotation.</text>
</comment>
<reference evidence="22" key="1">
    <citation type="submission" date="2025-08" db="UniProtKB">
        <authorList>
            <consortium name="Ensembl"/>
        </authorList>
    </citation>
    <scope>IDENTIFICATION</scope>
</reference>
<feature type="binding site" evidence="16 18">
    <location>
        <position position="465"/>
    </location>
    <ligand>
        <name>Zn(2+)</name>
        <dbReference type="ChEBI" id="CHEBI:29105"/>
        <note>catalytic</note>
    </ligand>
</feature>
<dbReference type="SMART" id="SM00209">
    <property type="entry name" value="TSP1"/>
    <property type="match status" value="8"/>
</dbReference>
<feature type="disulfide bond" evidence="17">
    <location>
        <begin position="621"/>
        <end position="659"/>
    </location>
</feature>
<dbReference type="InterPro" id="IPR045371">
    <property type="entry name" value="ADAMTS_CR_3"/>
</dbReference>
<dbReference type="GO" id="GO:0046872">
    <property type="term" value="F:metal ion binding"/>
    <property type="evidence" value="ECO:0007669"/>
    <property type="project" value="UniProtKB-KW"/>
</dbReference>
<feature type="compositionally biased region" description="Basic and acidic residues" evidence="19">
    <location>
        <begin position="269"/>
        <end position="298"/>
    </location>
</feature>
<dbReference type="Pfam" id="PF19236">
    <property type="entry name" value="ADAMTS_CR_3"/>
    <property type="match status" value="1"/>
</dbReference>
<keyword evidence="11" id="KW-0482">Metalloprotease</keyword>
<evidence type="ECO:0000256" key="11">
    <source>
        <dbReference type="ARBA" id="ARBA00023049"/>
    </source>
</evidence>
<dbReference type="PROSITE" id="PS50900">
    <property type="entry name" value="PLAC"/>
    <property type="match status" value="1"/>
</dbReference>
<dbReference type="InterPro" id="IPR050439">
    <property type="entry name" value="ADAMTS_ADAMTS-like"/>
</dbReference>
<dbReference type="InterPro" id="IPR002870">
    <property type="entry name" value="Peptidase_M12B_N"/>
</dbReference>
<feature type="binding site" evidence="16 18">
    <location>
        <position position="455"/>
    </location>
    <ligand>
        <name>Zn(2+)</name>
        <dbReference type="ChEBI" id="CHEBI:29105"/>
        <note>catalytic</note>
    </ligand>
</feature>
<evidence type="ECO:0000256" key="18">
    <source>
        <dbReference type="PROSITE-ProRule" id="PRU00276"/>
    </source>
</evidence>
<dbReference type="InterPro" id="IPR006586">
    <property type="entry name" value="ADAM_Cys-rich"/>
</dbReference>
<dbReference type="Pfam" id="PF01562">
    <property type="entry name" value="Pep_M12B_propep"/>
    <property type="match status" value="1"/>
</dbReference>
<dbReference type="Pfam" id="PF17771">
    <property type="entry name" value="ADAMTS_CR_2"/>
    <property type="match status" value="1"/>
</dbReference>
<evidence type="ECO:0000256" key="14">
    <source>
        <dbReference type="ARBA" id="ARBA00023180"/>
    </source>
</evidence>
<dbReference type="Pfam" id="PF01421">
    <property type="entry name" value="Reprolysin"/>
    <property type="match status" value="1"/>
</dbReference>
<evidence type="ECO:0000259" key="20">
    <source>
        <dbReference type="PROSITE" id="PS50215"/>
    </source>
</evidence>
<dbReference type="PANTHER" id="PTHR13723">
    <property type="entry name" value="ADAMTS A DISINTEGRIN AND METALLOPROTEASE WITH THROMBOSPONDIN MOTIFS PROTEASE"/>
    <property type="match status" value="1"/>
</dbReference>
<feature type="binding site" description="in inhibited form" evidence="16">
    <location>
        <position position="256"/>
    </location>
    <ligand>
        <name>Zn(2+)</name>
        <dbReference type="ChEBI" id="CHEBI:29105"/>
        <note>catalytic</note>
    </ligand>
</feature>
<evidence type="ECO:0000256" key="9">
    <source>
        <dbReference type="ARBA" id="ARBA00022801"/>
    </source>
</evidence>
<evidence type="ECO:0000256" key="12">
    <source>
        <dbReference type="ARBA" id="ARBA00023145"/>
    </source>
</evidence>
<feature type="disulfide bond" evidence="17">
    <location>
        <begin position="385"/>
        <end position="439"/>
    </location>
</feature>
<feature type="disulfide bond" evidence="17">
    <location>
        <begin position="583"/>
        <end position="594"/>
    </location>
</feature>
<dbReference type="SMART" id="SM00608">
    <property type="entry name" value="ACR"/>
    <property type="match status" value="1"/>
</dbReference>
<keyword evidence="6 16" id="KW-0479">Metal-binding</keyword>
<dbReference type="SUPFAM" id="SSF55486">
    <property type="entry name" value="Metalloproteases ('zincins'), catalytic domain"/>
    <property type="match status" value="1"/>
</dbReference>
<feature type="disulfide bond" evidence="17">
    <location>
        <begin position="472"/>
        <end position="498"/>
    </location>
</feature>
<keyword evidence="12" id="KW-0865">Zymogen</keyword>
<keyword evidence="16" id="KW-0106">Calcium</keyword>
<dbReference type="Gene3D" id="3.40.1620.60">
    <property type="match status" value="1"/>
</dbReference>
<reference evidence="22" key="2">
    <citation type="submission" date="2025-09" db="UniProtKB">
        <authorList>
            <consortium name="Ensembl"/>
        </authorList>
    </citation>
    <scope>IDENTIFICATION</scope>
</reference>
<accession>A0A9J7YGT9</accession>
<evidence type="ECO:0000256" key="2">
    <source>
        <dbReference type="ARBA" id="ARBA00022525"/>
    </source>
</evidence>
<feature type="disulfide bond" evidence="17">
    <location>
        <begin position="559"/>
        <end position="589"/>
    </location>
</feature>
<dbReference type="CDD" id="cd04273">
    <property type="entry name" value="ZnMc_ADAMTS_like"/>
    <property type="match status" value="1"/>
</dbReference>
<dbReference type="SUPFAM" id="SSF82895">
    <property type="entry name" value="TSP-1 type 1 repeat"/>
    <property type="match status" value="7"/>
</dbReference>
<evidence type="ECO:0000256" key="16">
    <source>
        <dbReference type="PIRSR" id="PIRSR613273-2"/>
    </source>
</evidence>
<dbReference type="PRINTS" id="PR01857">
    <property type="entry name" value="ADAMTSFAMILY"/>
</dbReference>
<evidence type="ECO:0000256" key="6">
    <source>
        <dbReference type="ARBA" id="ARBA00022723"/>
    </source>
</evidence>
<feature type="compositionally biased region" description="Polar residues" evidence="19">
    <location>
        <begin position="1268"/>
        <end position="1294"/>
    </location>
</feature>
<feature type="binding site" evidence="16">
    <location>
        <position position="396"/>
    </location>
    <ligand>
        <name>Ca(2+)</name>
        <dbReference type="ChEBI" id="CHEBI:29108"/>
        <label>2</label>
    </ligand>
</feature>
<organism evidence="22 23">
    <name type="scientific">Cyprinus carpio carpio</name>
    <dbReference type="NCBI Taxonomy" id="630221"/>
    <lineage>
        <taxon>Eukaryota</taxon>
        <taxon>Metazoa</taxon>
        <taxon>Chordata</taxon>
        <taxon>Craniata</taxon>
        <taxon>Vertebrata</taxon>
        <taxon>Euteleostomi</taxon>
        <taxon>Actinopterygii</taxon>
        <taxon>Neopterygii</taxon>
        <taxon>Teleostei</taxon>
        <taxon>Ostariophysi</taxon>
        <taxon>Cypriniformes</taxon>
        <taxon>Cyprinidae</taxon>
        <taxon>Cyprininae</taxon>
        <taxon>Cyprinus</taxon>
    </lineage>
</organism>
<protein>
    <submittedName>
        <fullName evidence="22">ADAM metallopeptidase with thrombospondin type 1 motif, 12</fullName>
    </submittedName>
</protein>
<dbReference type="GO" id="GO:0031012">
    <property type="term" value="C:extracellular matrix"/>
    <property type="evidence" value="ECO:0007669"/>
    <property type="project" value="TreeGrafter"/>
</dbReference>
<dbReference type="FunFam" id="3.40.390.10:FF:000001">
    <property type="entry name" value="A disintegrin and metalloproteinase with thrombospondin motifs 1"/>
    <property type="match status" value="1"/>
</dbReference>
<evidence type="ECO:0000313" key="22">
    <source>
        <dbReference type="Ensembl" id="ENSCCRP00000116565.1"/>
    </source>
</evidence>
<dbReference type="GeneTree" id="ENSGT00940000155855"/>
<feature type="domain" description="Peptidase M12B" evidence="20">
    <location>
        <begin position="309"/>
        <end position="519"/>
    </location>
</feature>
<dbReference type="FunFam" id="2.60.120.830:FF:000001">
    <property type="entry name" value="A disintegrin and metalloproteinase with thrombospondin motifs 1"/>
    <property type="match status" value="1"/>
</dbReference>
<feature type="binding site" evidence="16">
    <location>
        <position position="514"/>
    </location>
    <ligand>
        <name>Ca(2+)</name>
        <dbReference type="ChEBI" id="CHEBI:29108"/>
        <label>1</label>
    </ligand>
</feature>
<feature type="disulfide bond" evidence="17">
    <location>
        <begin position="433"/>
        <end position="514"/>
    </location>
</feature>
<evidence type="ECO:0000256" key="7">
    <source>
        <dbReference type="ARBA" id="ARBA00022729"/>
    </source>
</evidence>
<keyword evidence="2" id="KW-0964">Secreted</keyword>
<dbReference type="InterPro" id="IPR000884">
    <property type="entry name" value="TSP1_rpt"/>
</dbReference>
<dbReference type="InterPro" id="IPR010294">
    <property type="entry name" value="ADAMTS_spacer1"/>
</dbReference>
<dbReference type="Ensembl" id="ENSCCRT00000200158.1">
    <property type="protein sequence ID" value="ENSCCRP00000116565.1"/>
    <property type="gene ID" value="ENSCCRG00000001461.2"/>
</dbReference>
<feature type="region of interest" description="Disordered" evidence="19">
    <location>
        <begin position="1135"/>
        <end position="1184"/>
    </location>
</feature>
<proteinExistence type="predicted"/>
<dbReference type="InterPro" id="IPR036383">
    <property type="entry name" value="TSP1_rpt_sf"/>
</dbReference>
<feature type="domain" description="PLAC" evidence="21">
    <location>
        <begin position="1528"/>
        <end position="1566"/>
    </location>
</feature>
<name>A0A9J7YGT9_CYPCA</name>
<keyword evidence="7" id="KW-0732">Signal</keyword>
<dbReference type="Gene3D" id="2.60.120.830">
    <property type="match status" value="1"/>
</dbReference>
<keyword evidence="8" id="KW-0677">Repeat</keyword>
<keyword evidence="4" id="KW-0645">Protease</keyword>
<feature type="disulfide bond" evidence="17">
    <location>
        <begin position="632"/>
        <end position="644"/>
    </location>
</feature>
<dbReference type="Pfam" id="PF05986">
    <property type="entry name" value="ADAMTS_spacer1"/>
    <property type="match status" value="1"/>
</dbReference>
<feature type="binding site" evidence="16">
    <location>
        <position position="396"/>
    </location>
    <ligand>
        <name>Ca(2+)</name>
        <dbReference type="ChEBI" id="CHEBI:29108"/>
        <label>1</label>
    </ligand>
</feature>
<dbReference type="InterPro" id="IPR024079">
    <property type="entry name" value="MetalloPept_cat_dom_sf"/>
</dbReference>
<evidence type="ECO:0000256" key="15">
    <source>
        <dbReference type="PIRSR" id="PIRSR613273-1"/>
    </source>
</evidence>
<feature type="binding site" evidence="16 18">
    <location>
        <position position="459"/>
    </location>
    <ligand>
        <name>Zn(2+)</name>
        <dbReference type="ChEBI" id="CHEBI:29105"/>
        <note>catalytic</note>
    </ligand>
</feature>
<feature type="active site" evidence="15 18">
    <location>
        <position position="456"/>
    </location>
</feature>
<sequence>MLMNAVLPSTTDSFKQFLLMIHDCWFESESLNELVISFRLLNMPSRVSVAILRFSCVFFLAASHVKSSGPDYLFPDAEQELFIKQQSEFYVDHPEKVDGNGMLISYSLSHHFTDGRHKRDLNSAERRVFYKLNYKGQEFTLNLTTNDNLLSNEYVLKKHNRSLTEKRSQTSGNLACHLIGTVMDGNEQGTAAISTCEGLRGLLNLPHGPLLIEPVRGHTPNVTHPRHPHVIYRSSAWSAIRQQRSTDAHRIHHSPCGVKDGSEFSQQVEQERERWEQEQRQQGGDRNHNQHQEWERPRRISPRSISKERWVETMVVGDSKLVDYHGSGNVESYIFTIMNMVAGIFHDASIGNAIHIVLVRLILLHREEKGLKIIHHADTTLNSFCTWQKKLNPQSDTHPAHHDVAILITRKDICAGMNQPCETLGLSHLSGMCQPHRSCNINQDSGLPVAFTIAHELGHSFGIYHDGQGNDCELVGRHPFIMSRQLHYDSSPLTWSSCSKEYITRFLDRGWGFCLDDRPSKRDLSSPLAAPGVRYTPQHQCQLQYGPNATFCSEVENVCQILWCSVNGSCRSKLDSPIDGTRCGPEKWCISGECVIVGKLPETVHGGWGPWSTWSHCSRTCGAGVQSADRECIQPKPEFGGKYCTGERKRYRICNTKLCARKHPSFRDMQCSEFNTVPYHNELYEWIPVASSSRPCELHCKPVNEAFSEKMLDAVTDGTPCFMNNNSRNICVNGVCKEVGCDFGIDSNAKEDGCGVCLGDGSTCETVKENFVEQDGSGYTDLVLIPKGARDIFIQEVEEAGNFLVIRAADSEEYYLNGNYIIQWNGEYEAGGTKFYYDRTGNMENLTSAGPTTEPVMIQLLFREANPGVKYEYTIKRSRPLGNEILEPEHIWKYGAWTDCSTTCGLGEQHQPVRCFEAEVGVVEETLCDPSTRPDDRHRKCKNIDCPARWWVGGWQTCSATCGPNGVKKRTVLCIRTVAGEERVLHPGDCKQLLKPKPVVPCNRDVPCGSEWTVGNWSECSLSCDGGIKSRVIKCMAKQPGRCNSASRPRSTILCNLQSCSSTNRWTGSPFRPRFRPRDRPKVPTQAPGTQTPGYSTTLMPPNTSTTITTNTFPTSTTSDIIHEDDQDFILVRDDHKGKGGPGWVPTNTEDEEGSTDLRPPDKSYTPGYDYIAEGPTGEERTHEDDMFTSTPEEVSTSAVQPLHTNIPTTKPATTSRTQYNDHMTTSPVLQKTTSSYEPNTTPNPKVPHLNTQSPQATVPTVKILRKASQTPNSPSIGNASKTGRQKPETGTTTDDYRNLNARGPVSRNAFWKVGTWSDCSTTCGLGAVWRSVVCSSEREEDCASVKKPEPARRCNLRPCATWKSGNWSKCPEGCVTDTKHREVHCFDTQSRRPLRPFHCQALSYKPHSSLPCSTQPCLQWMLSPWGECSKSCGRGVKERRVYCTVYQRCNITLKPNNTESCHLQPCTSWATEAWAQCSRSCGGGVQKRAVRCINEESGEEEKTSLCAKNNKPDSVQDCNPQECKTDLGLVCKKNSMSTRFCEKLKLLGRCSLRSIRKQCCVTCLM</sequence>
<dbReference type="FunFam" id="2.20.100.10:FF:000005">
    <property type="entry name" value="ADAM metallopeptidase with thrombospondin type 1 motif 9"/>
    <property type="match status" value="2"/>
</dbReference>
<dbReference type="InterPro" id="IPR001590">
    <property type="entry name" value="Peptidase_M12B"/>
</dbReference>
<evidence type="ECO:0000256" key="8">
    <source>
        <dbReference type="ARBA" id="ARBA00022737"/>
    </source>
</evidence>
<feature type="disulfide bond" evidence="17">
    <location>
        <begin position="552"/>
        <end position="570"/>
    </location>
</feature>
<feature type="region of interest" description="Disordered" evidence="19">
    <location>
        <begin position="1268"/>
        <end position="1302"/>
    </location>
</feature>
<evidence type="ECO:0000256" key="19">
    <source>
        <dbReference type="SAM" id="MobiDB-lite"/>
    </source>
</evidence>
<evidence type="ECO:0000256" key="5">
    <source>
        <dbReference type="ARBA" id="ARBA00022685"/>
    </source>
</evidence>
<dbReference type="PANTHER" id="PTHR13723:SF189">
    <property type="entry name" value="A DISINTEGRIN AND METALLOPROTEINASE WITH THROMBOSPONDIN MOTIFS 12"/>
    <property type="match status" value="1"/>
</dbReference>
<evidence type="ECO:0000259" key="21">
    <source>
        <dbReference type="PROSITE" id="PS50900"/>
    </source>
</evidence>
<dbReference type="Gene3D" id="2.20.100.10">
    <property type="entry name" value="Thrombospondin type-1 (TSP1) repeat"/>
    <property type="match status" value="7"/>
</dbReference>
<feature type="disulfide bond" evidence="17">
    <location>
        <begin position="541"/>
        <end position="564"/>
    </location>
</feature>
<evidence type="ECO:0000256" key="1">
    <source>
        <dbReference type="ARBA" id="ARBA00004498"/>
    </source>
</evidence>
<feature type="region of interest" description="Disordered" evidence="19">
    <location>
        <begin position="1068"/>
        <end position="1103"/>
    </location>
</feature>
<feature type="disulfide bond" evidence="17">
    <location>
        <begin position="414"/>
        <end position="421"/>
    </location>
</feature>
<dbReference type="InterPro" id="IPR041645">
    <property type="entry name" value="ADAMTS_CR_2"/>
</dbReference>
<evidence type="ECO:0000256" key="13">
    <source>
        <dbReference type="ARBA" id="ARBA00023157"/>
    </source>
</evidence>